<gene>
    <name evidence="1" type="ordered locus">KNP414_06091</name>
</gene>
<reference evidence="1 2" key="2">
    <citation type="journal article" date="2013" name="Genome Announc.">
        <title>Genome Sequence of Growth-Improving Paenibacillus mucilaginosus Strain KNP414.</title>
        <authorList>
            <person name="Lu J.J."/>
            <person name="Wang J.F."/>
            <person name="Hu X.F."/>
        </authorList>
    </citation>
    <scope>NUCLEOTIDE SEQUENCE [LARGE SCALE GENOMIC DNA]</scope>
    <source>
        <strain evidence="1 2">KNP414</strain>
    </source>
</reference>
<evidence type="ECO:0000313" key="2">
    <source>
        <dbReference type="Proteomes" id="UP000006620"/>
    </source>
</evidence>
<dbReference type="HOGENOM" id="CLU_2480419_0_0_9"/>
<name>F8FGF5_PAEMK</name>
<proteinExistence type="predicted"/>
<organism evidence="1 2">
    <name type="scientific">Paenibacillus mucilaginosus (strain KNP414)</name>
    <dbReference type="NCBI Taxonomy" id="1036673"/>
    <lineage>
        <taxon>Bacteria</taxon>
        <taxon>Bacillati</taxon>
        <taxon>Bacillota</taxon>
        <taxon>Bacilli</taxon>
        <taxon>Bacillales</taxon>
        <taxon>Paenibacillaceae</taxon>
        <taxon>Paenibacillus</taxon>
    </lineage>
</organism>
<reference evidence="2" key="1">
    <citation type="submission" date="2011-06" db="EMBL/GenBank/DDBJ databases">
        <title>Complete genome sequence of Paenibacillus mucilaginosus KNP414.</title>
        <authorList>
            <person name="Wang J."/>
            <person name="Hu S."/>
            <person name="Hu X."/>
            <person name="Zhang B."/>
            <person name="Dong D."/>
            <person name="Zhang S."/>
            <person name="Zhao K."/>
            <person name="Wu D."/>
        </authorList>
    </citation>
    <scope>NUCLEOTIDE SEQUENCE [LARGE SCALE GENOMIC DNA]</scope>
    <source>
        <strain evidence="2">KNP414</strain>
    </source>
</reference>
<dbReference type="AlphaFoldDB" id="F8FGF5"/>
<evidence type="ECO:0000313" key="1">
    <source>
        <dbReference type="EMBL" id="AEI44615.1"/>
    </source>
</evidence>
<dbReference type="KEGG" id="pms:KNP414_06091"/>
<protein>
    <submittedName>
        <fullName evidence="1">Uncharacterized protein</fullName>
    </submittedName>
</protein>
<dbReference type="EMBL" id="CP002869">
    <property type="protein sequence ID" value="AEI44615.1"/>
    <property type="molecule type" value="Genomic_DNA"/>
</dbReference>
<sequence length="87" mass="10263">MRHFFKNIRIYISRILSSYISYKRTSSLKDAKPFISPKCILILYGCKGKRRIEAKRGCRKGVLADKEALKGRNSKVWYKSLKYFILI</sequence>
<dbReference type="Proteomes" id="UP000006620">
    <property type="component" value="Chromosome"/>
</dbReference>
<accession>F8FGF5</accession>